<name>A0A0K1PEN3_9BACT</name>
<evidence type="ECO:0000313" key="3">
    <source>
        <dbReference type="Proteomes" id="UP000055590"/>
    </source>
</evidence>
<organism evidence="2 3">
    <name type="scientific">Vulgatibacter incomptus</name>
    <dbReference type="NCBI Taxonomy" id="1391653"/>
    <lineage>
        <taxon>Bacteria</taxon>
        <taxon>Pseudomonadati</taxon>
        <taxon>Myxococcota</taxon>
        <taxon>Myxococcia</taxon>
        <taxon>Myxococcales</taxon>
        <taxon>Cystobacterineae</taxon>
        <taxon>Vulgatibacteraceae</taxon>
        <taxon>Vulgatibacter</taxon>
    </lineage>
</organism>
<reference evidence="2 3" key="1">
    <citation type="submission" date="2015-08" db="EMBL/GenBank/DDBJ databases">
        <authorList>
            <person name="Babu N.S."/>
            <person name="Beckwith C.J."/>
            <person name="Beseler K.G."/>
            <person name="Brison A."/>
            <person name="Carone J.V."/>
            <person name="Caskin T.P."/>
            <person name="Diamond M."/>
            <person name="Durham M.E."/>
            <person name="Foxe J.M."/>
            <person name="Go M."/>
            <person name="Henderson B.A."/>
            <person name="Jones I.B."/>
            <person name="McGettigan J.A."/>
            <person name="Micheletti S.J."/>
            <person name="Nasrallah M.E."/>
            <person name="Ortiz D."/>
            <person name="Piller C.R."/>
            <person name="Privatt S.R."/>
            <person name="Schneider S.L."/>
            <person name="Sharp S."/>
            <person name="Smith T.C."/>
            <person name="Stanton J.D."/>
            <person name="Ullery H.E."/>
            <person name="Wilson R.J."/>
            <person name="Serrano M.G."/>
            <person name="Buck G."/>
            <person name="Lee V."/>
            <person name="Wang Y."/>
            <person name="Carvalho R."/>
            <person name="Voegtly L."/>
            <person name="Shi R."/>
            <person name="Duckworth R."/>
            <person name="Johnson A."/>
            <person name="Loviza R."/>
            <person name="Walstead R."/>
            <person name="Shah Z."/>
            <person name="Kiflezghi M."/>
            <person name="Wade K."/>
            <person name="Ball S.L."/>
            <person name="Bradley K.W."/>
            <person name="Asai D.J."/>
            <person name="Bowman C.A."/>
            <person name="Russell D.A."/>
            <person name="Pope W.H."/>
            <person name="Jacobs-Sera D."/>
            <person name="Hendrix R.W."/>
            <person name="Hatfull G.F."/>
        </authorList>
    </citation>
    <scope>NUCLEOTIDE SEQUENCE [LARGE SCALE GENOMIC DNA]</scope>
    <source>
        <strain evidence="2 3">DSM 27710</strain>
    </source>
</reference>
<dbReference type="Gene3D" id="3.90.1340.10">
    <property type="entry name" value="Phage tail collar domain"/>
    <property type="match status" value="1"/>
</dbReference>
<dbReference type="EMBL" id="CP012332">
    <property type="protein sequence ID" value="AKU91975.1"/>
    <property type="molecule type" value="Genomic_DNA"/>
</dbReference>
<dbReference type="InterPro" id="IPR011083">
    <property type="entry name" value="Phage_tail_collar_dom"/>
</dbReference>
<dbReference type="RefSeq" id="WP_050726207.1">
    <property type="nucleotide sequence ID" value="NZ_CP012332.1"/>
</dbReference>
<sequence length="166" mass="17213">MAIPYVGEIRMFAGNFAPAGWEFCNGQVVPIDLYETLYNLIGTTYGGDGQETFGLPNLCGRLPVHAGNGFVLGGQGGSEMVTLATSQVPTHRHRLMASRSAGVTSAPTGQVLAADGALVYAEGREPVPLGTGSTGVAGGSQPHSNLMPYTCVSFIISAYGIFPSPF</sequence>
<dbReference type="InterPro" id="IPR037053">
    <property type="entry name" value="Phage_tail_collar_dom_sf"/>
</dbReference>
<dbReference type="AlphaFoldDB" id="A0A0K1PEN3"/>
<evidence type="ECO:0000259" key="1">
    <source>
        <dbReference type="Pfam" id="PF07484"/>
    </source>
</evidence>
<dbReference type="Proteomes" id="UP000055590">
    <property type="component" value="Chromosome"/>
</dbReference>
<dbReference type="STRING" id="1391653.AKJ08_2362"/>
<accession>A0A0K1PEN3</accession>
<protein>
    <submittedName>
        <fullName evidence="2">Microcystin dependent protein</fullName>
    </submittedName>
</protein>
<proteinExistence type="predicted"/>
<gene>
    <name evidence="2" type="ORF">AKJ08_2362</name>
</gene>
<keyword evidence="3" id="KW-1185">Reference proteome</keyword>
<dbReference type="OrthoDB" id="9810174at2"/>
<dbReference type="SUPFAM" id="SSF88874">
    <property type="entry name" value="Receptor-binding domain of short tail fibre protein gp12"/>
    <property type="match status" value="1"/>
</dbReference>
<dbReference type="Pfam" id="PF07484">
    <property type="entry name" value="Collar"/>
    <property type="match status" value="1"/>
</dbReference>
<dbReference type="PATRIC" id="fig|1391653.3.peg.2463"/>
<dbReference type="KEGG" id="vin:AKJ08_2362"/>
<feature type="domain" description="Phage tail collar" evidence="1">
    <location>
        <begin position="7"/>
        <end position="63"/>
    </location>
</feature>
<evidence type="ECO:0000313" key="2">
    <source>
        <dbReference type="EMBL" id="AKU91975.1"/>
    </source>
</evidence>